<organism evidence="2 3">
    <name type="scientific">Tenacibaculum phage PTm5</name>
    <dbReference type="NCBI Taxonomy" id="2547426"/>
    <lineage>
        <taxon>Viruses</taxon>
        <taxon>Duplodnaviria</taxon>
        <taxon>Heunggongvirae</taxon>
        <taxon>Uroviricota</taxon>
        <taxon>Caudoviricetes</taxon>
        <taxon>Shirahamavirus</taxon>
        <taxon>Shirahamavirus PTm1</taxon>
    </lineage>
</organism>
<dbReference type="EMBL" id="AP019525">
    <property type="protein sequence ID" value="BBI90855.1"/>
    <property type="molecule type" value="Genomic_DNA"/>
</dbReference>
<keyword evidence="1" id="KW-1133">Transmembrane helix</keyword>
<protein>
    <submittedName>
        <fullName evidence="2">Uncharacterized protein</fullName>
    </submittedName>
</protein>
<reference evidence="2 3" key="1">
    <citation type="journal article" date="2019" name="Arch. Virol.">
        <title>A novel jumbo Tenacibaculum maritimum lytic phage with head-fiber-like appendages.</title>
        <authorList>
            <person name="Kawato Y."/>
            <person name="Istiqomah I."/>
            <person name="Gaafar A.Y."/>
            <person name="Hanaoka M."/>
            <person name="Ishimaru K."/>
            <person name="Yasuike M."/>
            <person name="Nishiki I."/>
            <person name="Nakamura Y."/>
            <person name="Fujiwara A."/>
            <person name="Nakai T."/>
        </authorList>
    </citation>
    <scope>NUCLEOTIDE SEQUENCE [LARGE SCALE GENOMIC DNA]</scope>
    <source>
        <strain evidence="2 3">PTm5</strain>
    </source>
</reference>
<keyword evidence="1" id="KW-0472">Membrane</keyword>
<sequence length="177" mass="20360">MQKAIIIILFTLVTALGIGYVVMNISYGNQEQRLRNSIENKIEANQSHFSKMQNIIFGNAEVAKKYAEDFKKIYPDLIAGRYSKHQGKMMQWVQESNPNYSTKLLENVQVQITAQRESFHTTQTQLLDLKRVHDDLLTTFPGSFFLSDKEQINVPIIKNAGVEKVFETETEQPKSLF</sequence>
<dbReference type="Proteomes" id="UP000424080">
    <property type="component" value="Segment"/>
</dbReference>
<evidence type="ECO:0000313" key="2">
    <source>
        <dbReference type="EMBL" id="BBI90855.1"/>
    </source>
</evidence>
<evidence type="ECO:0000256" key="1">
    <source>
        <dbReference type="SAM" id="Phobius"/>
    </source>
</evidence>
<proteinExistence type="predicted"/>
<name>A0A5S9HXM6_9CAUD</name>
<accession>A0A5S9HXM6</accession>
<evidence type="ECO:0000313" key="3">
    <source>
        <dbReference type="Proteomes" id="UP000424080"/>
    </source>
</evidence>
<keyword evidence="1" id="KW-0812">Transmembrane</keyword>
<feature type="transmembrane region" description="Helical" evidence="1">
    <location>
        <begin position="6"/>
        <end position="27"/>
    </location>
</feature>